<dbReference type="HOGENOM" id="CLU_030130_2_0_1"/>
<dbReference type="InterPro" id="IPR036526">
    <property type="entry name" value="C-N_Hydrolase_sf"/>
</dbReference>
<dbReference type="RefSeq" id="XP_016595408.1">
    <property type="nucleotide sequence ID" value="XM_016745676.1"/>
</dbReference>
<reference evidence="3 4" key="1">
    <citation type="journal article" date="2015" name="Mol. Plant Microbe Interact.">
        <title>Genome, transcriptome, and functional analyses of Penicillium expansum provide new insights into secondary metabolism and pathogenicity.</title>
        <authorList>
            <person name="Ballester A.R."/>
            <person name="Marcet-Houben M."/>
            <person name="Levin E."/>
            <person name="Sela N."/>
            <person name="Selma-Lazaro C."/>
            <person name="Carmona L."/>
            <person name="Wisniewski M."/>
            <person name="Droby S."/>
            <person name="Gonzalez-Candelas L."/>
            <person name="Gabaldon T."/>
        </authorList>
    </citation>
    <scope>NUCLEOTIDE SEQUENCE [LARGE SCALE GENOMIC DNA]</scope>
    <source>
        <strain evidence="3 4">MD-8</strain>
    </source>
</reference>
<keyword evidence="1 3" id="KW-0378">Hydrolase</keyword>
<dbReference type="Gene3D" id="3.60.110.10">
    <property type="entry name" value="Carbon-nitrogen hydrolase"/>
    <property type="match status" value="1"/>
</dbReference>
<feature type="domain" description="CN hydrolase" evidence="2">
    <location>
        <begin position="18"/>
        <end position="273"/>
    </location>
</feature>
<sequence>MMSALISTSKGQNMAPVYKVAVIQMHSETLQVEANFNKATSLIRAVANQGAQLAVLPEYHLTGWAPEDPDFKPACRSWNIYLDKYCKLAKKCSINIVPGTLVELHDTRNESEKLLNAAYFITDKGDIVGKYVKKNLWGPVERAHLTGSAREPHQVFDTPLGKVGLLICWDLSFPEAFRELIAQGAKLIIMPSFWLLNETSEEGRVVNPIAEKLFIDSLLTGRCFENTCGIIFANAGGPPAQSFIGLSQVCVPFAGPLARLDWAEGILVVDLDMGIIEEGESSYKIRADLAREDWHYDYRHTHAK</sequence>
<keyword evidence="4" id="KW-1185">Reference proteome</keyword>
<dbReference type="InterPro" id="IPR050345">
    <property type="entry name" value="Aliph_Amidase/BUP"/>
</dbReference>
<evidence type="ECO:0000313" key="3">
    <source>
        <dbReference type="EMBL" id="KGO52690.1"/>
    </source>
</evidence>
<comment type="caution">
    <text evidence="3">The sequence shown here is derived from an EMBL/GenBank/DDBJ whole genome shotgun (WGS) entry which is preliminary data.</text>
</comment>
<dbReference type="PANTHER" id="PTHR43674">
    <property type="entry name" value="NITRILASE C965.09-RELATED"/>
    <property type="match status" value="1"/>
</dbReference>
<dbReference type="PhylomeDB" id="A0A0A2IKU8"/>
<gene>
    <name evidence="3" type="ORF">PEX2_084060</name>
</gene>
<dbReference type="Pfam" id="PF00795">
    <property type="entry name" value="CN_hydrolase"/>
    <property type="match status" value="1"/>
</dbReference>
<dbReference type="SUPFAM" id="SSF56317">
    <property type="entry name" value="Carbon-nitrogen hydrolase"/>
    <property type="match status" value="1"/>
</dbReference>
<dbReference type="VEuPathDB" id="FungiDB:PEXP_095660"/>
<dbReference type="AlphaFoldDB" id="A0A0A2IKU8"/>
<dbReference type="InterPro" id="IPR003010">
    <property type="entry name" value="C-N_Hydrolase"/>
</dbReference>
<accession>A0A0A2IKU8</accession>
<organism evidence="3 4">
    <name type="scientific">Penicillium expansum</name>
    <name type="common">Blue mold rot fungus</name>
    <dbReference type="NCBI Taxonomy" id="27334"/>
    <lineage>
        <taxon>Eukaryota</taxon>
        <taxon>Fungi</taxon>
        <taxon>Dikarya</taxon>
        <taxon>Ascomycota</taxon>
        <taxon>Pezizomycotina</taxon>
        <taxon>Eurotiomycetes</taxon>
        <taxon>Eurotiomycetidae</taxon>
        <taxon>Eurotiales</taxon>
        <taxon>Aspergillaceae</taxon>
        <taxon>Penicillium</taxon>
    </lineage>
</organism>
<dbReference type="OrthoDB" id="412018at2759"/>
<name>A0A0A2IKU8_PENEN</name>
<evidence type="ECO:0000256" key="1">
    <source>
        <dbReference type="ARBA" id="ARBA00022801"/>
    </source>
</evidence>
<dbReference type="PROSITE" id="PS50263">
    <property type="entry name" value="CN_HYDROLASE"/>
    <property type="match status" value="1"/>
</dbReference>
<proteinExistence type="predicted"/>
<dbReference type="STRING" id="27334.A0A0A2IKU8"/>
<protein>
    <submittedName>
        <fullName evidence="3">Carbon-nitrogen hydrolase</fullName>
    </submittedName>
</protein>
<dbReference type="GeneID" id="27681096"/>
<evidence type="ECO:0000313" key="4">
    <source>
        <dbReference type="Proteomes" id="UP000030143"/>
    </source>
</evidence>
<dbReference type="PANTHER" id="PTHR43674:SF16">
    <property type="entry name" value="CARBON-NITROGEN FAMILY, PUTATIVE (AFU_ORTHOLOGUE AFUA_5G02350)-RELATED"/>
    <property type="match status" value="1"/>
</dbReference>
<dbReference type="GO" id="GO:0016811">
    <property type="term" value="F:hydrolase activity, acting on carbon-nitrogen (but not peptide) bonds, in linear amides"/>
    <property type="evidence" value="ECO:0007669"/>
    <property type="project" value="TreeGrafter"/>
</dbReference>
<evidence type="ECO:0000259" key="2">
    <source>
        <dbReference type="PROSITE" id="PS50263"/>
    </source>
</evidence>
<dbReference type="Proteomes" id="UP000030143">
    <property type="component" value="Unassembled WGS sequence"/>
</dbReference>
<dbReference type="CDD" id="cd07197">
    <property type="entry name" value="nitrilase"/>
    <property type="match status" value="1"/>
</dbReference>
<dbReference type="EMBL" id="JQFZ01000260">
    <property type="protein sequence ID" value="KGO52690.1"/>
    <property type="molecule type" value="Genomic_DNA"/>
</dbReference>